<accession>A0ABN7ZID3</accession>
<organism evidence="1 2">
    <name type="scientific">Cupriavidus pampae</name>
    <dbReference type="NCBI Taxonomy" id="659251"/>
    <lineage>
        <taxon>Bacteria</taxon>
        <taxon>Pseudomonadati</taxon>
        <taxon>Pseudomonadota</taxon>
        <taxon>Betaproteobacteria</taxon>
        <taxon>Burkholderiales</taxon>
        <taxon>Burkholderiaceae</taxon>
        <taxon>Cupriavidus</taxon>
    </lineage>
</organism>
<evidence type="ECO:0000313" key="2">
    <source>
        <dbReference type="Proteomes" id="UP000706525"/>
    </source>
</evidence>
<dbReference type="Proteomes" id="UP000706525">
    <property type="component" value="Unassembled WGS sequence"/>
</dbReference>
<name>A0ABN7ZID3_9BURK</name>
<protein>
    <submittedName>
        <fullName evidence="1">Uncharacterized protein</fullName>
    </submittedName>
</protein>
<evidence type="ECO:0000313" key="1">
    <source>
        <dbReference type="EMBL" id="CAG9184476.1"/>
    </source>
</evidence>
<proteinExistence type="predicted"/>
<reference evidence="1 2" key="1">
    <citation type="submission" date="2021-08" db="EMBL/GenBank/DDBJ databases">
        <authorList>
            <person name="Peeters C."/>
        </authorList>
    </citation>
    <scope>NUCLEOTIDE SEQUENCE [LARGE SCALE GENOMIC DNA]</scope>
    <source>
        <strain evidence="1 2">LMG 32289</strain>
    </source>
</reference>
<gene>
    <name evidence="1" type="ORF">LMG32289_05631</name>
</gene>
<sequence>MTASSVLPPPSADALRVQLAQAIKHSRAYVGQHRSLDPVAAEHIVALGGLIQHRPLPGGVALASEAQHDREFALYRTVMKAAFDKGYGCVSDPIAAAPPAHVMPAAGIACAQPDV</sequence>
<dbReference type="EMBL" id="CAJZAG010000012">
    <property type="protein sequence ID" value="CAG9184476.1"/>
    <property type="molecule type" value="Genomic_DNA"/>
</dbReference>
<comment type="caution">
    <text evidence="1">The sequence shown here is derived from an EMBL/GenBank/DDBJ whole genome shotgun (WGS) entry which is preliminary data.</text>
</comment>
<keyword evidence="2" id="KW-1185">Reference proteome</keyword>
<dbReference type="RefSeq" id="WP_223994323.1">
    <property type="nucleotide sequence ID" value="NZ_CAJZAG010000012.1"/>
</dbReference>